<feature type="compositionally biased region" description="Polar residues" evidence="1">
    <location>
        <begin position="425"/>
        <end position="435"/>
    </location>
</feature>
<organism evidence="2 3">
    <name type="scientific">Conoideocrella luteorostrata</name>
    <dbReference type="NCBI Taxonomy" id="1105319"/>
    <lineage>
        <taxon>Eukaryota</taxon>
        <taxon>Fungi</taxon>
        <taxon>Dikarya</taxon>
        <taxon>Ascomycota</taxon>
        <taxon>Pezizomycotina</taxon>
        <taxon>Sordariomycetes</taxon>
        <taxon>Hypocreomycetidae</taxon>
        <taxon>Hypocreales</taxon>
        <taxon>Clavicipitaceae</taxon>
        <taxon>Conoideocrella</taxon>
    </lineage>
</organism>
<comment type="caution">
    <text evidence="2">The sequence shown here is derived from an EMBL/GenBank/DDBJ whole genome shotgun (WGS) entry which is preliminary data.</text>
</comment>
<evidence type="ECO:0000313" key="3">
    <source>
        <dbReference type="Proteomes" id="UP001251528"/>
    </source>
</evidence>
<feature type="region of interest" description="Disordered" evidence="1">
    <location>
        <begin position="425"/>
        <end position="555"/>
    </location>
</feature>
<feature type="compositionally biased region" description="Polar residues" evidence="1">
    <location>
        <begin position="586"/>
        <end position="610"/>
    </location>
</feature>
<feature type="compositionally biased region" description="Basic and acidic residues" evidence="1">
    <location>
        <begin position="385"/>
        <end position="397"/>
    </location>
</feature>
<feature type="compositionally biased region" description="Basic residues" evidence="1">
    <location>
        <begin position="277"/>
        <end position="304"/>
    </location>
</feature>
<feature type="region of interest" description="Disordered" evidence="1">
    <location>
        <begin position="246"/>
        <end position="413"/>
    </location>
</feature>
<keyword evidence="3" id="KW-1185">Reference proteome</keyword>
<accession>A0AAJ0FQY1</accession>
<feature type="compositionally biased region" description="Polar residues" evidence="1">
    <location>
        <begin position="524"/>
        <end position="538"/>
    </location>
</feature>
<evidence type="ECO:0000313" key="2">
    <source>
        <dbReference type="EMBL" id="KAK2593576.1"/>
    </source>
</evidence>
<feature type="compositionally biased region" description="Polar residues" evidence="1">
    <location>
        <begin position="443"/>
        <end position="466"/>
    </location>
</feature>
<feature type="compositionally biased region" description="Polar residues" evidence="1">
    <location>
        <begin position="487"/>
        <end position="496"/>
    </location>
</feature>
<dbReference type="Proteomes" id="UP001251528">
    <property type="component" value="Unassembled WGS sequence"/>
</dbReference>
<feature type="compositionally biased region" description="Polar residues" evidence="1">
    <location>
        <begin position="13"/>
        <end position="24"/>
    </location>
</feature>
<gene>
    <name evidence="2" type="ORF">QQS21_008705</name>
</gene>
<dbReference type="AlphaFoldDB" id="A0AAJ0FQY1"/>
<feature type="compositionally biased region" description="Polar residues" evidence="1">
    <location>
        <begin position="264"/>
        <end position="276"/>
    </location>
</feature>
<feature type="compositionally biased region" description="Basic residues" evidence="1">
    <location>
        <begin position="369"/>
        <end position="384"/>
    </location>
</feature>
<feature type="region of interest" description="Disordered" evidence="1">
    <location>
        <begin position="586"/>
        <end position="650"/>
    </location>
</feature>
<proteinExistence type="predicted"/>
<dbReference type="EMBL" id="JASWJB010000205">
    <property type="protein sequence ID" value="KAK2593576.1"/>
    <property type="molecule type" value="Genomic_DNA"/>
</dbReference>
<feature type="compositionally biased region" description="Acidic residues" evidence="1">
    <location>
        <begin position="318"/>
        <end position="327"/>
    </location>
</feature>
<feature type="compositionally biased region" description="Low complexity" evidence="1">
    <location>
        <begin position="401"/>
        <end position="413"/>
    </location>
</feature>
<feature type="compositionally biased region" description="Polar residues" evidence="1">
    <location>
        <begin position="618"/>
        <end position="650"/>
    </location>
</feature>
<protein>
    <recommendedName>
        <fullName evidence="4">DNA binding domain with preference for A/T rich regions-like protein</fullName>
    </recommendedName>
</protein>
<feature type="region of interest" description="Disordered" evidence="1">
    <location>
        <begin position="1"/>
        <end position="24"/>
    </location>
</feature>
<evidence type="ECO:0008006" key="4">
    <source>
        <dbReference type="Google" id="ProtNLM"/>
    </source>
</evidence>
<feature type="compositionally biased region" description="Low complexity" evidence="1">
    <location>
        <begin position="246"/>
        <end position="263"/>
    </location>
</feature>
<name>A0AAJ0FQY1_9HYPO</name>
<evidence type="ECO:0000256" key="1">
    <source>
        <dbReference type="SAM" id="MobiDB-lite"/>
    </source>
</evidence>
<sequence length="650" mass="69268">MTPTATARVGAADSSSTNINNQADTVEEDDIAKAAHGSNVAALTARADSRSRSYSYEPGVLHDTVWRSGVPSAIQHIVDSKTGNFAVMQLGLPSSDLPERVAAAKRTSEGTLAASKSFNKVGYQPLRKLKQRLSSKVPRPRDSMNVSKAASHAAYTTQAHNVTKRTTVLSPPEVKIEQARLLTLLRSLNPVTVVDQICKGLAYFGGVPMAAPPVENTDFPRSDWGNGLGSNFVGWLAEIFPNVSGSGTPRPSLPSGLSSTSSPIPQATQAMESHSIQPKKRRGRPKGSKSSKVRSDKGKKHSARKPQGSISLTIPTNDEVEGEGDIETDNHNDEAEPSTSMPNHKVTPAAVAPDEPCAEQNVSSGTASLRKRGRPKGSKNRGKNKTSDRDAAAKDYDVPLSAPDDGSSASNAANIDNSVSEAFSQLSGVAKASQNRSKKRKPTQQSQGSGSEANTQAAGISQTSQSTKRRRVSNTAGQSPVMAARPTSLSSSFDSQTRADDFSIGRAGGPQEPQLGQFFIPDASKQQRLQLSPNTNQARPGPQVTHGRSPHDTNIAKNSYYNQQARQQASHQMLSINPSTCSISENFADNSSRFPQHQPKQQATALTNASVGIHTGQHDTQSNQSRQSADRSSNNTTRGSFSQFNSQGFI</sequence>
<reference evidence="2" key="1">
    <citation type="submission" date="2023-06" db="EMBL/GenBank/DDBJ databases">
        <title>Conoideocrella luteorostrata (Hypocreales: Clavicipitaceae), a potential biocontrol fungus for elongate hemlock scale in United States Christmas tree production areas.</title>
        <authorList>
            <person name="Barrett H."/>
            <person name="Lovett B."/>
            <person name="Macias A.M."/>
            <person name="Stajich J.E."/>
            <person name="Kasson M.T."/>
        </authorList>
    </citation>
    <scope>NUCLEOTIDE SEQUENCE</scope>
    <source>
        <strain evidence="2">ARSEF 14590</strain>
    </source>
</reference>